<dbReference type="Proteomes" id="UP000046392">
    <property type="component" value="Unplaced"/>
</dbReference>
<dbReference type="InterPro" id="IPR021109">
    <property type="entry name" value="Peptidase_aspartic_dom_sf"/>
</dbReference>
<organism evidence="3 4">
    <name type="scientific">Strongyloides papillosus</name>
    <name type="common">Intestinal threadworm</name>
    <dbReference type="NCBI Taxonomy" id="174720"/>
    <lineage>
        <taxon>Eukaryota</taxon>
        <taxon>Metazoa</taxon>
        <taxon>Ecdysozoa</taxon>
        <taxon>Nematoda</taxon>
        <taxon>Chromadorea</taxon>
        <taxon>Rhabditida</taxon>
        <taxon>Tylenchina</taxon>
        <taxon>Panagrolaimomorpha</taxon>
        <taxon>Strongyloidoidea</taxon>
        <taxon>Strongyloididae</taxon>
        <taxon>Strongyloides</taxon>
    </lineage>
</organism>
<protein>
    <submittedName>
        <fullName evidence="4">CCHC-type domain-containing protein</fullName>
    </submittedName>
</protein>
<dbReference type="InterPro" id="IPR001878">
    <property type="entry name" value="Znf_CCHC"/>
</dbReference>
<evidence type="ECO:0000313" key="3">
    <source>
        <dbReference type="Proteomes" id="UP000046392"/>
    </source>
</evidence>
<dbReference type="GO" id="GO:0008270">
    <property type="term" value="F:zinc ion binding"/>
    <property type="evidence" value="ECO:0007669"/>
    <property type="project" value="UniProtKB-KW"/>
</dbReference>
<dbReference type="Gene3D" id="4.10.60.10">
    <property type="entry name" value="Zinc finger, CCHC-type"/>
    <property type="match status" value="1"/>
</dbReference>
<keyword evidence="1" id="KW-0863">Zinc-finger</keyword>
<evidence type="ECO:0000313" key="4">
    <source>
        <dbReference type="WBParaSite" id="SPAL_0000846000.1"/>
    </source>
</evidence>
<dbReference type="GO" id="GO:0019899">
    <property type="term" value="F:enzyme binding"/>
    <property type="evidence" value="ECO:0007669"/>
    <property type="project" value="UniProtKB-ARBA"/>
</dbReference>
<dbReference type="SUPFAM" id="SSF57756">
    <property type="entry name" value="Retrovirus zinc finger-like domains"/>
    <property type="match status" value="1"/>
</dbReference>
<dbReference type="InterPro" id="IPR036875">
    <property type="entry name" value="Znf_CCHC_sf"/>
</dbReference>
<evidence type="ECO:0000259" key="2">
    <source>
        <dbReference type="PROSITE" id="PS50158"/>
    </source>
</evidence>
<dbReference type="GO" id="GO:0003676">
    <property type="term" value="F:nucleic acid binding"/>
    <property type="evidence" value="ECO:0007669"/>
    <property type="project" value="InterPro"/>
</dbReference>
<reference evidence="4" key="1">
    <citation type="submission" date="2017-02" db="UniProtKB">
        <authorList>
            <consortium name="WormBaseParasite"/>
        </authorList>
    </citation>
    <scope>IDENTIFICATION</scope>
</reference>
<sequence length="678" mass="76975">MKLSESDKNRLRVVVATLKACDKGSRLSSNRISVLRLKNLKLAEAREKVRIYQCREIIKAEIVNQLPSTLEESIIEIPESSRSQISRSQIDEMGRMFMGLDDFDETKVSMSSFLRKLEGCLKFDKISDDVEKLDALLIKLSDDCAREVENATGYENAKMTLLQRYGEDMTEDHAQSQLQYFKFDLTKESIMVDLKQFARLVRISLPAVSGKDLTRSTRSMMIMRAQEHHHLWAFLMNLKSSETVQQLIMEVEAWHRLTRSKRDVEKRVTRQPVEFSRNTNTYTDNGTNKSVTKDVGNNKSRTIQCYECQEYGHYARWCPNKASEDNQMVTKRVFEEGYQRIARVQDDGWTMVSNAKTKKIVNGNSTIVSTDNDLCSKHDVGNDVIVRSASESYDFFVPVLFENNQVELMLVDGGSTRTMIKYSVAEGLGFKPEECKRVILANGSSWECLGSMKIRVKFPGNIICNVLAWIAKDEELEEMILGSDVLRAVKAVVSYDSKTLRFCGREIKHLRSNGKKDVMARAISLEYSRRVRSSTEENSKDILSVGSRDIGRCNNVNLSCEVPLMNRLKELKEHLEGDSSCENAFPQEKSVLGDDCRRILPSDEKEYILHSDAGGVVLEDVSIQLQDANVDKGGFNNIVEVADGVSELVTDSGNNKKKVKMKTETVVTSKPWEGYIMD</sequence>
<dbReference type="WBParaSite" id="SPAL_0000846000.1">
    <property type="protein sequence ID" value="SPAL_0000846000.1"/>
    <property type="gene ID" value="SPAL_0000846000"/>
</dbReference>
<dbReference type="Pfam" id="PF13650">
    <property type="entry name" value="Asp_protease_2"/>
    <property type="match status" value="1"/>
</dbReference>
<accession>A0A0N5BRG1</accession>
<evidence type="ECO:0000256" key="1">
    <source>
        <dbReference type="PROSITE-ProRule" id="PRU00047"/>
    </source>
</evidence>
<dbReference type="AlphaFoldDB" id="A0A0N5BRG1"/>
<name>A0A0N5BRG1_STREA</name>
<keyword evidence="1" id="KW-0479">Metal-binding</keyword>
<dbReference type="Gene3D" id="2.40.70.10">
    <property type="entry name" value="Acid Proteases"/>
    <property type="match status" value="1"/>
</dbReference>
<keyword evidence="3" id="KW-1185">Reference proteome</keyword>
<feature type="domain" description="CCHC-type" evidence="2">
    <location>
        <begin position="305"/>
        <end position="320"/>
    </location>
</feature>
<dbReference type="SUPFAM" id="SSF50630">
    <property type="entry name" value="Acid proteases"/>
    <property type="match status" value="1"/>
</dbReference>
<dbReference type="PROSITE" id="PS50158">
    <property type="entry name" value="ZF_CCHC"/>
    <property type="match status" value="1"/>
</dbReference>
<proteinExistence type="predicted"/>
<keyword evidence="1" id="KW-0862">Zinc</keyword>